<comment type="caution">
    <text evidence="3">The sequence shown here is derived from an EMBL/GenBank/DDBJ whole genome shotgun (WGS) entry which is preliminary data.</text>
</comment>
<dbReference type="OrthoDB" id="6159472at2759"/>
<protein>
    <recommendedName>
        <fullName evidence="5">CCHC-type domain-containing protein</fullName>
    </recommendedName>
</protein>
<evidence type="ECO:0000313" key="4">
    <source>
        <dbReference type="Proteomes" id="UP000821853"/>
    </source>
</evidence>
<feature type="region of interest" description="Disordered" evidence="2">
    <location>
        <begin position="414"/>
        <end position="434"/>
    </location>
</feature>
<feature type="coiled-coil region" evidence="1">
    <location>
        <begin position="436"/>
        <end position="488"/>
    </location>
</feature>
<evidence type="ECO:0008006" key="5">
    <source>
        <dbReference type="Google" id="ProtNLM"/>
    </source>
</evidence>
<accession>A0A9J6FD51</accession>
<feature type="region of interest" description="Disordered" evidence="2">
    <location>
        <begin position="274"/>
        <end position="398"/>
    </location>
</feature>
<sequence length="518" mass="57993">MVLKLRALRDSTSSTLQPARLLREATTTGQNSGVTDMSSPQIRYRRTTTQAAWSSRAPTANEIADARPWITPSKNLTAEENSQTYIKIRPQQSLLAVDNSCPTAVQKLLEISEISLGGRKHAVQTYLATRADQVKGVIHGVSGYTSQELMTCLHAGHRKILHARMMGQSNSAVITFEGVYPPRHITVHRAVTRVHPYRPRSTLCLNCLEIGHKTEVCPRKHTHRYCNVCSTPIAIDPEDEESHKCVPHCINCDGNHAPTDPKFPSRLQADEDLAESMQARQQRAARLRQRPNKYPPSPPLDDANYPHLQNHFSALRKSTSQDRSQSARRSSSKGRNKERSAPLQPRQKTPSKEREESVTRPTPAKRRLLASKTRSDSSTRVSDPRLPAHHTHHSHTPSYREIITQTEMNPMTKATTRPPAGTAAPATNLAPPTSPHTNLEDIIRQQQQEIENLRTNYQAQIDNLQSTIVALTAQMNRMEQLLTSLTTKRLSPDEMPPATKVLVQSSITPETNETDYDL</sequence>
<organism evidence="3 4">
    <name type="scientific">Haemaphysalis longicornis</name>
    <name type="common">Bush tick</name>
    <dbReference type="NCBI Taxonomy" id="44386"/>
    <lineage>
        <taxon>Eukaryota</taxon>
        <taxon>Metazoa</taxon>
        <taxon>Ecdysozoa</taxon>
        <taxon>Arthropoda</taxon>
        <taxon>Chelicerata</taxon>
        <taxon>Arachnida</taxon>
        <taxon>Acari</taxon>
        <taxon>Parasitiformes</taxon>
        <taxon>Ixodida</taxon>
        <taxon>Ixodoidea</taxon>
        <taxon>Ixodidae</taxon>
        <taxon>Haemaphysalinae</taxon>
        <taxon>Haemaphysalis</taxon>
    </lineage>
</organism>
<keyword evidence="1" id="KW-0175">Coiled coil</keyword>
<evidence type="ECO:0000313" key="3">
    <source>
        <dbReference type="EMBL" id="KAH9360560.1"/>
    </source>
</evidence>
<evidence type="ECO:0000256" key="2">
    <source>
        <dbReference type="SAM" id="MobiDB-lite"/>
    </source>
</evidence>
<dbReference type="AlphaFoldDB" id="A0A9J6FD51"/>
<gene>
    <name evidence="3" type="ORF">HPB48_016454</name>
</gene>
<feature type="compositionally biased region" description="Low complexity" evidence="2">
    <location>
        <begin position="414"/>
        <end position="431"/>
    </location>
</feature>
<evidence type="ECO:0000256" key="1">
    <source>
        <dbReference type="SAM" id="Coils"/>
    </source>
</evidence>
<reference evidence="3 4" key="1">
    <citation type="journal article" date="2020" name="Cell">
        <title>Large-Scale Comparative Analyses of Tick Genomes Elucidate Their Genetic Diversity and Vector Capacities.</title>
        <authorList>
            <consortium name="Tick Genome and Microbiome Consortium (TIGMIC)"/>
            <person name="Jia N."/>
            <person name="Wang J."/>
            <person name="Shi W."/>
            <person name="Du L."/>
            <person name="Sun Y."/>
            <person name="Zhan W."/>
            <person name="Jiang J.F."/>
            <person name="Wang Q."/>
            <person name="Zhang B."/>
            <person name="Ji P."/>
            <person name="Bell-Sakyi L."/>
            <person name="Cui X.M."/>
            <person name="Yuan T.T."/>
            <person name="Jiang B.G."/>
            <person name="Yang W.F."/>
            <person name="Lam T.T."/>
            <person name="Chang Q.C."/>
            <person name="Ding S.J."/>
            <person name="Wang X.J."/>
            <person name="Zhu J.G."/>
            <person name="Ruan X.D."/>
            <person name="Zhao L."/>
            <person name="Wei J.T."/>
            <person name="Ye R.Z."/>
            <person name="Que T.C."/>
            <person name="Du C.H."/>
            <person name="Zhou Y.H."/>
            <person name="Cheng J.X."/>
            <person name="Dai P.F."/>
            <person name="Guo W.B."/>
            <person name="Han X.H."/>
            <person name="Huang E.J."/>
            <person name="Li L.F."/>
            <person name="Wei W."/>
            <person name="Gao Y.C."/>
            <person name="Liu J.Z."/>
            <person name="Shao H.Z."/>
            <person name="Wang X."/>
            <person name="Wang C.C."/>
            <person name="Yang T.C."/>
            <person name="Huo Q.B."/>
            <person name="Li W."/>
            <person name="Chen H.Y."/>
            <person name="Chen S.E."/>
            <person name="Zhou L.G."/>
            <person name="Ni X.B."/>
            <person name="Tian J.H."/>
            <person name="Sheng Y."/>
            <person name="Liu T."/>
            <person name="Pan Y.S."/>
            <person name="Xia L.Y."/>
            <person name="Li J."/>
            <person name="Zhao F."/>
            <person name="Cao W.C."/>
        </authorList>
    </citation>
    <scope>NUCLEOTIDE SEQUENCE [LARGE SCALE GENOMIC DNA]</scope>
    <source>
        <strain evidence="3">HaeL-2018</strain>
    </source>
</reference>
<name>A0A9J6FD51_HAELO</name>
<dbReference type="VEuPathDB" id="VectorBase:HLOH_048252"/>
<dbReference type="EMBL" id="JABSTR010000001">
    <property type="protein sequence ID" value="KAH9360560.1"/>
    <property type="molecule type" value="Genomic_DNA"/>
</dbReference>
<proteinExistence type="predicted"/>
<keyword evidence="4" id="KW-1185">Reference proteome</keyword>
<dbReference type="Proteomes" id="UP000821853">
    <property type="component" value="Chromosome 1"/>
</dbReference>